<evidence type="ECO:0000313" key="2">
    <source>
        <dbReference type="Proteomes" id="UP000075680"/>
    </source>
</evidence>
<dbReference type="PATRIC" id="fig|52133.18.peg.3116"/>
<evidence type="ECO:0008006" key="3">
    <source>
        <dbReference type="Google" id="ProtNLM"/>
    </source>
</evidence>
<proteinExistence type="predicted"/>
<dbReference type="InterPro" id="IPR019289">
    <property type="entry name" value="Phage_tail_E/E"/>
</dbReference>
<dbReference type="EMBL" id="JRUE01000229">
    <property type="protein sequence ID" value="KXZ64582.1"/>
    <property type="molecule type" value="Genomic_DNA"/>
</dbReference>
<protein>
    <recommendedName>
        <fullName evidence="3">Phage tail assembly protein</fullName>
    </recommendedName>
</protein>
<organism evidence="1 2">
    <name type="scientific">Acinetobacter venetianus</name>
    <dbReference type="NCBI Taxonomy" id="52133"/>
    <lineage>
        <taxon>Bacteria</taxon>
        <taxon>Pseudomonadati</taxon>
        <taxon>Pseudomonadota</taxon>
        <taxon>Gammaproteobacteria</taxon>
        <taxon>Moraxellales</taxon>
        <taxon>Moraxellaceae</taxon>
        <taxon>Acinetobacter</taxon>
    </lineage>
</organism>
<dbReference type="RefSeq" id="WP_061519599.1">
    <property type="nucleotide sequence ID" value="NZ_JRUE01000229.1"/>
</dbReference>
<gene>
    <name evidence="1" type="ORF">AVENLUH5627_03042</name>
</gene>
<sequence>MTQKLPEYISEVAEGYKITLAKPLDIDGAKVSEIVMREPTVQDLLAAEMQAKGMGSAMQEVTMFANLCNISPEQVKTMTVRNYGRVQETFKLFTD</sequence>
<reference evidence="1 2" key="1">
    <citation type="journal article" date="2016" name="Sci. Rep.">
        <title>Genomic and phenotypic characterization of the species Acinetobacter venetianus.</title>
        <authorList>
            <person name="Fondi M."/>
            <person name="Maida I."/>
            <person name="Perrin E."/>
            <person name="Orlandini V."/>
            <person name="La Torre L."/>
            <person name="Bosi E."/>
            <person name="Negroni A."/>
            <person name="Zanaroli G."/>
            <person name="Fava F."/>
            <person name="Decorosi F."/>
            <person name="Giovannetti L."/>
            <person name="Viti C."/>
            <person name="Vaneechoutte M."/>
            <person name="Dijkshoorn L."/>
            <person name="Fani R."/>
        </authorList>
    </citation>
    <scope>NUCLEOTIDE SEQUENCE [LARGE SCALE GENOMIC DNA]</scope>
    <source>
        <strain evidence="1 2">LUH5627</strain>
    </source>
</reference>
<accession>A0A150HKE4</accession>
<comment type="caution">
    <text evidence="1">The sequence shown here is derived from an EMBL/GenBank/DDBJ whole genome shotgun (WGS) entry which is preliminary data.</text>
</comment>
<name>A0A150HKE4_9GAMM</name>
<evidence type="ECO:0000313" key="1">
    <source>
        <dbReference type="EMBL" id="KXZ64582.1"/>
    </source>
</evidence>
<dbReference type="AlphaFoldDB" id="A0A150HKE4"/>
<dbReference type="Proteomes" id="UP000075680">
    <property type="component" value="Unassembled WGS sequence"/>
</dbReference>
<dbReference type="Pfam" id="PF10109">
    <property type="entry name" value="Phage_TAC_7"/>
    <property type="match status" value="1"/>
</dbReference>